<dbReference type="PANTHER" id="PTHR47526:SF4">
    <property type="entry name" value="SWIM-TYPE DOMAIN-CONTAINING PROTEIN"/>
    <property type="match status" value="1"/>
</dbReference>
<comment type="caution">
    <text evidence="1">The sequence shown here is derived from an EMBL/GenBank/DDBJ whole genome shotgun (WGS) entry which is preliminary data.</text>
</comment>
<gene>
    <name evidence="1" type="ORF">APZ42_001442</name>
</gene>
<reference evidence="1 2" key="1">
    <citation type="submission" date="2016-03" db="EMBL/GenBank/DDBJ databases">
        <title>EvidentialGene: Evidence-directed Construction of Genes on Genomes.</title>
        <authorList>
            <person name="Gilbert D.G."/>
            <person name="Choi J.-H."/>
            <person name="Mockaitis K."/>
            <person name="Colbourne J."/>
            <person name="Pfrender M."/>
        </authorList>
    </citation>
    <scope>NUCLEOTIDE SEQUENCE [LARGE SCALE GENOMIC DNA]</scope>
    <source>
        <strain evidence="1 2">Xinb3</strain>
        <tissue evidence="1">Complete organism</tissue>
    </source>
</reference>
<dbReference type="EMBL" id="LRGB01006126">
    <property type="protein sequence ID" value="KZS01792.1"/>
    <property type="molecule type" value="Genomic_DNA"/>
</dbReference>
<proteinExistence type="predicted"/>
<dbReference type="OrthoDB" id="6377747at2759"/>
<keyword evidence="2" id="KW-1185">Reference proteome</keyword>
<feature type="non-terminal residue" evidence="1">
    <location>
        <position position="1"/>
    </location>
</feature>
<dbReference type="Gene3D" id="3.90.320.10">
    <property type="match status" value="1"/>
</dbReference>
<evidence type="ECO:0000313" key="1">
    <source>
        <dbReference type="EMBL" id="KZS01792.1"/>
    </source>
</evidence>
<dbReference type="InterPro" id="IPR011604">
    <property type="entry name" value="PDDEXK-like_dom_sf"/>
</dbReference>
<dbReference type="PANTHER" id="PTHR47526">
    <property type="entry name" value="ATP-DEPENDENT DNA HELICASE"/>
    <property type="match status" value="1"/>
</dbReference>
<dbReference type="STRING" id="35525.A0A164IZE0"/>
<evidence type="ECO:0000313" key="2">
    <source>
        <dbReference type="Proteomes" id="UP000076858"/>
    </source>
</evidence>
<accession>A0A164IZE0</accession>
<protein>
    <submittedName>
        <fullName evidence="1">Uncharacterized protein</fullName>
    </submittedName>
</protein>
<organism evidence="1 2">
    <name type="scientific">Daphnia magna</name>
    <dbReference type="NCBI Taxonomy" id="35525"/>
    <lineage>
        <taxon>Eukaryota</taxon>
        <taxon>Metazoa</taxon>
        <taxon>Ecdysozoa</taxon>
        <taxon>Arthropoda</taxon>
        <taxon>Crustacea</taxon>
        <taxon>Branchiopoda</taxon>
        <taxon>Diplostraca</taxon>
        <taxon>Cladocera</taxon>
        <taxon>Anomopoda</taxon>
        <taxon>Daphniidae</taxon>
        <taxon>Daphnia</taxon>
    </lineage>
</organism>
<name>A0A164IZE0_9CRUS</name>
<sequence length="147" mass="16828">DTFVKILSNLDNEKNTPVCLHLIIDPFSDKYVPVQVRTPLPKRLTSIFDKTLVNLPIEEIQGKCLDYLGVYSITKEQALALEIVTKQQTHCKQWNHGREGRVTASKIYQVTRTSLTAPSKSLVQQIVYPMDCSFTSEATEYYQLNYN</sequence>
<dbReference type="AlphaFoldDB" id="A0A164IZE0"/>
<dbReference type="Proteomes" id="UP000076858">
    <property type="component" value="Unassembled WGS sequence"/>
</dbReference>